<name>A0ACC1S342_9HYPO</name>
<gene>
    <name evidence="1" type="ORF">NM208_g9023</name>
</gene>
<proteinExistence type="predicted"/>
<reference evidence="1" key="1">
    <citation type="submission" date="2022-08" db="EMBL/GenBank/DDBJ databases">
        <title>Genome Sequence of Fusarium decemcellulare.</title>
        <authorList>
            <person name="Buettner E."/>
        </authorList>
    </citation>
    <scope>NUCLEOTIDE SEQUENCE</scope>
    <source>
        <strain evidence="1">Babe19</strain>
    </source>
</reference>
<organism evidence="1 2">
    <name type="scientific">Fusarium decemcellulare</name>
    <dbReference type="NCBI Taxonomy" id="57161"/>
    <lineage>
        <taxon>Eukaryota</taxon>
        <taxon>Fungi</taxon>
        <taxon>Dikarya</taxon>
        <taxon>Ascomycota</taxon>
        <taxon>Pezizomycotina</taxon>
        <taxon>Sordariomycetes</taxon>
        <taxon>Hypocreomycetidae</taxon>
        <taxon>Hypocreales</taxon>
        <taxon>Nectriaceae</taxon>
        <taxon>Fusarium</taxon>
        <taxon>Fusarium decemcellulare species complex</taxon>
    </lineage>
</organism>
<accession>A0ACC1S342</accession>
<evidence type="ECO:0000313" key="1">
    <source>
        <dbReference type="EMBL" id="KAJ3531127.1"/>
    </source>
</evidence>
<dbReference type="Proteomes" id="UP001148629">
    <property type="component" value="Unassembled WGS sequence"/>
</dbReference>
<dbReference type="EMBL" id="JANRMS010001094">
    <property type="protein sequence ID" value="KAJ3531127.1"/>
    <property type="molecule type" value="Genomic_DNA"/>
</dbReference>
<keyword evidence="2" id="KW-1185">Reference proteome</keyword>
<evidence type="ECO:0000313" key="2">
    <source>
        <dbReference type="Proteomes" id="UP001148629"/>
    </source>
</evidence>
<sequence length="304" mass="34662">MPERLLDVGQVEEPIMRLFTTDPTTVENYAIASYAWGISSKADAIHQARTTQANTGPRMEHGLQLASLPRTVRDLIEVTRIEQRHQLDRMAEFYKRADVLVSAASASHCGEGFLQPRNVDQCYSAIYELPFKWEFPNREVKGSMFLCEKTLNYISDEDPLHMRIWTYQEHLVSTRVISFGTRQIKWKCQKDGNVVDGGDCSIPGGDLEHHLNEAFSPSPYSSENLVEINWRLLWKKEKPLSAEESNLDQISGPSWSWATLPGGVIYDFGVQLRDLNDSFKTIEFVEEPETPLRLVTGGYIQEAY</sequence>
<comment type="caution">
    <text evidence="1">The sequence shown here is derived from an EMBL/GenBank/DDBJ whole genome shotgun (WGS) entry which is preliminary data.</text>
</comment>
<protein>
    <submittedName>
        <fullName evidence="1">Uncharacterized protein</fullName>
    </submittedName>
</protein>